<evidence type="ECO:0000313" key="1">
    <source>
        <dbReference type="EMBL" id="CAD8926130.1"/>
    </source>
</evidence>
<accession>A0A7S1CSG0</accession>
<reference evidence="1" key="1">
    <citation type="submission" date="2021-01" db="EMBL/GenBank/DDBJ databases">
        <authorList>
            <person name="Corre E."/>
            <person name="Pelletier E."/>
            <person name="Niang G."/>
            <person name="Scheremetjew M."/>
            <person name="Finn R."/>
            <person name="Kale V."/>
            <person name="Holt S."/>
            <person name="Cochrane G."/>
            <person name="Meng A."/>
            <person name="Brown T."/>
            <person name="Cohen L."/>
        </authorList>
    </citation>
    <scope>NUCLEOTIDE SEQUENCE</scope>
    <source>
        <strain evidence="1">FE60</strain>
    </source>
</reference>
<name>A0A7S1CSG0_9STRA</name>
<sequence length="205" mass="24496">MKVKKGQNIRSEGRSRVFLPIMQEIGFEDCDYISQEDNWQFWTNTFGNGTFHGMKMELHVPCRNRLDHLMSQCNFRGKKIACDAKTDEELFKSVKECFVFLLDRYDHALLKHFDVRCFDFKKQFNDYTSYMSDILQTRRFQSTPYVKRDTNRPRNKANECIWENRAVLEKIDKYLLETVPYYQFCNDCMGSENEITATVAEYNNE</sequence>
<dbReference type="AlphaFoldDB" id="A0A7S1CSG0"/>
<gene>
    <name evidence="1" type="ORF">SMAR1040_LOCUS55</name>
</gene>
<proteinExistence type="predicted"/>
<dbReference type="EMBL" id="HBFU01000082">
    <property type="protein sequence ID" value="CAD8926130.1"/>
    <property type="molecule type" value="Transcribed_RNA"/>
</dbReference>
<protein>
    <submittedName>
        <fullName evidence="1">Uncharacterized protein</fullName>
    </submittedName>
</protein>
<organism evidence="1">
    <name type="scientific">Skeletonema marinoi</name>
    <dbReference type="NCBI Taxonomy" id="267567"/>
    <lineage>
        <taxon>Eukaryota</taxon>
        <taxon>Sar</taxon>
        <taxon>Stramenopiles</taxon>
        <taxon>Ochrophyta</taxon>
        <taxon>Bacillariophyta</taxon>
        <taxon>Coscinodiscophyceae</taxon>
        <taxon>Thalassiosirophycidae</taxon>
        <taxon>Thalassiosirales</taxon>
        <taxon>Skeletonemataceae</taxon>
        <taxon>Skeletonema</taxon>
        <taxon>Skeletonema marinoi-dohrnii complex</taxon>
    </lineage>
</organism>